<dbReference type="Gene3D" id="1.10.357.10">
    <property type="entry name" value="Tetracycline Repressor, domain 2"/>
    <property type="match status" value="1"/>
</dbReference>
<dbReference type="InterPro" id="IPR004111">
    <property type="entry name" value="Repressor_TetR_C"/>
</dbReference>
<dbReference type="InterPro" id="IPR001647">
    <property type="entry name" value="HTH_TetR"/>
</dbReference>
<keyword evidence="2 4" id="KW-0238">DNA-binding</keyword>
<dbReference type="GO" id="GO:0003677">
    <property type="term" value="F:DNA binding"/>
    <property type="evidence" value="ECO:0007669"/>
    <property type="project" value="UniProtKB-UniRule"/>
</dbReference>
<gene>
    <name evidence="6" type="ORF">BN1232_03606</name>
</gene>
<evidence type="ECO:0000256" key="1">
    <source>
        <dbReference type="ARBA" id="ARBA00023015"/>
    </source>
</evidence>
<dbReference type="PROSITE" id="PS01081">
    <property type="entry name" value="HTH_TETR_1"/>
    <property type="match status" value="1"/>
</dbReference>
<dbReference type="SUPFAM" id="SSF48498">
    <property type="entry name" value="Tetracyclin repressor-like, C-terminal domain"/>
    <property type="match status" value="1"/>
</dbReference>
<evidence type="ECO:0000256" key="4">
    <source>
        <dbReference type="PROSITE-ProRule" id="PRU00335"/>
    </source>
</evidence>
<dbReference type="Proteomes" id="UP000199251">
    <property type="component" value="Unassembled WGS sequence"/>
</dbReference>
<dbReference type="Pfam" id="PF02909">
    <property type="entry name" value="TetR_C_1"/>
    <property type="match status" value="1"/>
</dbReference>
<dbReference type="STRING" id="141349.BN1232_03606"/>
<dbReference type="GO" id="GO:0045892">
    <property type="term" value="P:negative regulation of DNA-templated transcription"/>
    <property type="evidence" value="ECO:0007669"/>
    <property type="project" value="InterPro"/>
</dbReference>
<dbReference type="SUPFAM" id="SSF46689">
    <property type="entry name" value="Homeodomain-like"/>
    <property type="match status" value="1"/>
</dbReference>
<sequence>MGNDAVVATGNQVTAPAGARRAYGGLDRDEVVVALRELAKRVGVQRVTMRELATELGAAVPSVYYHVPSKQTALELVAESVLAEIPVPDAGRWDTRLVELYCAAREIILGVPGVASILQTSVGNEPARRLDRHSRGLLAEAGLAKATAAAAHTVLYTYLLGSIALEETRSADATPRVKRQLANHFRAGLDVIVAGIKSSS</sequence>
<dbReference type="InterPro" id="IPR023772">
    <property type="entry name" value="DNA-bd_HTH_TetR-type_CS"/>
</dbReference>
<reference evidence="6 7" key="1">
    <citation type="submission" date="2015-03" db="EMBL/GenBank/DDBJ databases">
        <authorList>
            <person name="Urmite Genomes"/>
        </authorList>
    </citation>
    <scope>NUCLEOTIDE SEQUENCE [LARGE SCALE GENOMIC DNA]</scope>
    <source>
        <strain evidence="6 7">CSUR P1491</strain>
    </source>
</reference>
<dbReference type="InterPro" id="IPR036271">
    <property type="entry name" value="Tet_transcr_reg_TetR-rel_C_sf"/>
</dbReference>
<dbReference type="AlphaFoldDB" id="A0A0E3WCV6"/>
<evidence type="ECO:0000256" key="2">
    <source>
        <dbReference type="ARBA" id="ARBA00023125"/>
    </source>
</evidence>
<keyword evidence="3" id="KW-0804">Transcription</keyword>
<name>A0A0E3WCV6_MYCLN</name>
<dbReference type="OrthoDB" id="329481at2"/>
<dbReference type="PROSITE" id="PS50977">
    <property type="entry name" value="HTH_TETR_2"/>
    <property type="match status" value="1"/>
</dbReference>
<evidence type="ECO:0000313" key="6">
    <source>
        <dbReference type="EMBL" id="CQD16643.1"/>
    </source>
</evidence>
<evidence type="ECO:0000256" key="3">
    <source>
        <dbReference type="ARBA" id="ARBA00023163"/>
    </source>
</evidence>
<evidence type="ECO:0000313" key="7">
    <source>
        <dbReference type="Proteomes" id="UP000199251"/>
    </source>
</evidence>
<proteinExistence type="predicted"/>
<dbReference type="Pfam" id="PF00440">
    <property type="entry name" value="TetR_N"/>
    <property type="match status" value="1"/>
</dbReference>
<dbReference type="Gene3D" id="1.10.10.60">
    <property type="entry name" value="Homeodomain-like"/>
    <property type="match status" value="1"/>
</dbReference>
<dbReference type="EMBL" id="CTEE01000001">
    <property type="protein sequence ID" value="CQD16643.1"/>
    <property type="molecule type" value="Genomic_DNA"/>
</dbReference>
<organism evidence="6 7">
    <name type="scientific">Mycobacterium lentiflavum</name>
    <dbReference type="NCBI Taxonomy" id="141349"/>
    <lineage>
        <taxon>Bacteria</taxon>
        <taxon>Bacillati</taxon>
        <taxon>Actinomycetota</taxon>
        <taxon>Actinomycetes</taxon>
        <taxon>Mycobacteriales</taxon>
        <taxon>Mycobacteriaceae</taxon>
        <taxon>Mycobacterium</taxon>
        <taxon>Mycobacterium simiae complex</taxon>
    </lineage>
</organism>
<feature type="domain" description="HTH tetR-type" evidence="5">
    <location>
        <begin position="25"/>
        <end position="85"/>
    </location>
</feature>
<protein>
    <submittedName>
        <fullName evidence="6">TetR family transcriptional regulator</fullName>
    </submittedName>
</protein>
<evidence type="ECO:0000259" key="5">
    <source>
        <dbReference type="PROSITE" id="PS50977"/>
    </source>
</evidence>
<keyword evidence="1" id="KW-0805">Transcription regulation</keyword>
<feature type="DNA-binding region" description="H-T-H motif" evidence="4">
    <location>
        <begin position="48"/>
        <end position="67"/>
    </location>
</feature>
<dbReference type="InterPro" id="IPR009057">
    <property type="entry name" value="Homeodomain-like_sf"/>
</dbReference>
<accession>A0A0E3WCV6</accession>